<feature type="region of interest" description="Disordered" evidence="3">
    <location>
        <begin position="633"/>
        <end position="666"/>
    </location>
</feature>
<feature type="transmembrane region" description="Helical" evidence="4">
    <location>
        <begin position="533"/>
        <end position="555"/>
    </location>
</feature>
<keyword evidence="1" id="KW-0880">Kelch repeat</keyword>
<dbReference type="VEuPathDB" id="FungiDB:F9C07_10166"/>
<evidence type="ECO:0000313" key="5">
    <source>
        <dbReference type="EMBL" id="KAB8240033.1"/>
    </source>
</evidence>
<evidence type="ECO:0000256" key="2">
    <source>
        <dbReference type="ARBA" id="ARBA00022737"/>
    </source>
</evidence>
<proteinExistence type="predicted"/>
<dbReference type="PANTHER" id="PTHR46228">
    <property type="entry name" value="KELCH DOMAIN-CONTAINING PROTEIN"/>
    <property type="match status" value="1"/>
</dbReference>
<name>A0A5N6GHS3_ASPFL</name>
<accession>A0A5N6GHS3</accession>
<evidence type="ECO:0008006" key="6">
    <source>
        <dbReference type="Google" id="ProtNLM"/>
    </source>
</evidence>
<keyword evidence="2" id="KW-0677">Repeat</keyword>
<dbReference type="PANTHER" id="PTHR46228:SF2">
    <property type="entry name" value="KELCH REPEAT PROTEIN (AFU_ORTHOLOGUE AFUA_4G14350)"/>
    <property type="match status" value="1"/>
</dbReference>
<dbReference type="Proteomes" id="UP000325434">
    <property type="component" value="Unassembled WGS sequence"/>
</dbReference>
<dbReference type="VEuPathDB" id="FungiDB:AFLA_011426"/>
<keyword evidence="4" id="KW-0812">Transmembrane</keyword>
<evidence type="ECO:0000256" key="3">
    <source>
        <dbReference type="SAM" id="MobiDB-lite"/>
    </source>
</evidence>
<dbReference type="InterPro" id="IPR011043">
    <property type="entry name" value="Gal_Oxase/kelch_b-propeller"/>
</dbReference>
<reference evidence="5" key="1">
    <citation type="submission" date="2019-04" db="EMBL/GenBank/DDBJ databases">
        <title>Friends and foes A comparative genomics study of 23 Aspergillus species from section Flavi.</title>
        <authorList>
            <consortium name="DOE Joint Genome Institute"/>
            <person name="Kjaerbolling I."/>
            <person name="Vesth T."/>
            <person name="Frisvad J.C."/>
            <person name="Nybo J.L."/>
            <person name="Theobald S."/>
            <person name="Kildgaard S."/>
            <person name="Isbrandt T."/>
            <person name="Kuo A."/>
            <person name="Sato A."/>
            <person name="Lyhne E.K."/>
            <person name="Kogle M.E."/>
            <person name="Wiebenga A."/>
            <person name="Kun R.S."/>
            <person name="Lubbers R.J."/>
            <person name="Makela M.R."/>
            <person name="Barry K."/>
            <person name="Chovatia M."/>
            <person name="Clum A."/>
            <person name="Daum C."/>
            <person name="Haridas S."/>
            <person name="He G."/>
            <person name="LaButti K."/>
            <person name="Lipzen A."/>
            <person name="Mondo S."/>
            <person name="Riley R."/>
            <person name="Salamov A."/>
            <person name="Simmons B.A."/>
            <person name="Magnuson J.K."/>
            <person name="Henrissat B."/>
            <person name="Mortensen U.H."/>
            <person name="Larsen T.O."/>
            <person name="Devries R.P."/>
            <person name="Grigoriev I.V."/>
            <person name="Machida M."/>
            <person name="Baker S.E."/>
            <person name="Andersen M.R."/>
        </authorList>
    </citation>
    <scope>NUCLEOTIDE SEQUENCE [LARGE SCALE GENOMIC DNA]</scope>
    <source>
        <strain evidence="5">CBS 121.62</strain>
    </source>
</reference>
<keyword evidence="4" id="KW-0472">Membrane</keyword>
<evidence type="ECO:0000256" key="4">
    <source>
        <dbReference type="SAM" id="Phobius"/>
    </source>
</evidence>
<dbReference type="Gene3D" id="2.120.10.80">
    <property type="entry name" value="Kelch-type beta propeller"/>
    <property type="match status" value="1"/>
</dbReference>
<dbReference type="InterPro" id="IPR015915">
    <property type="entry name" value="Kelch-typ_b-propeller"/>
</dbReference>
<sequence length="666" mass="72658">MGTFETQIAVQSSRPSEVLYPQLQQRGFAKMKVLLSYTKWAFIFLQEVGSAQPWRVQINTTICNWDQFRAGIMRETIRVQGGNRWSIPGFIDGSYGIPENDGNSAGTLFAFSLAESFDTTTTNTTGLFSRGPQDPFVPVINYESGTMFVTDNEFMLFGGVARLTDDTNRPGRHDVLGYERYQWGPYRESWRPGFVHRELPSDMTAYITHGAGVSVPNESLGFYFGGMQAPGGGLISSDDGSANMSAPTLIGVDLSKMRDEEWTNMSLPSDITTRANAQVVWLPVSAQGVLVVIGGVPHPESLYPAGLSDVQAEQNVAAGPSFMTTVTLYDIARKRWYRQNTTGEAPRRPQALSCAVVASAPDGSSHNIYVYGGYDGTDPEQAPYDDVYILSIPSFTWFKAYSGQTRHGRSGHQCIKVFPDQMIVLGGRYKDPTLCLDGGVVQIFNLNNLTFQNSYDPGSWSEYKVPQIVTNGLRSSNQSITNTTSVDSSLMKLLTTSYNKTIPTWYPYRPSTTSATSPSSSNHAAAGGEPTRWRIPVLLSVLIPFSIATALFIIIRIRRRRPAGAPVVEADSVEVGRTPQPATSDIPVPEQETQEIAWSSHFSPPCAELDAGENRSTSSSTGSVAVTPTEFYPLVSPPLVSPASDTTDDCRPGSVSPLAGTDVRLV</sequence>
<gene>
    <name evidence="5" type="ORF">BDV35DRAFT_399011</name>
</gene>
<organism evidence="5">
    <name type="scientific">Aspergillus flavus</name>
    <dbReference type="NCBI Taxonomy" id="5059"/>
    <lineage>
        <taxon>Eukaryota</taxon>
        <taxon>Fungi</taxon>
        <taxon>Dikarya</taxon>
        <taxon>Ascomycota</taxon>
        <taxon>Pezizomycotina</taxon>
        <taxon>Eurotiomycetes</taxon>
        <taxon>Eurotiomycetidae</taxon>
        <taxon>Eurotiales</taxon>
        <taxon>Aspergillaceae</taxon>
        <taxon>Aspergillus</taxon>
        <taxon>Aspergillus subgen. Circumdati</taxon>
    </lineage>
</organism>
<dbReference type="SUPFAM" id="SSF50965">
    <property type="entry name" value="Galactose oxidase, central domain"/>
    <property type="match status" value="1"/>
</dbReference>
<dbReference type="AlphaFoldDB" id="A0A5N6GHS3"/>
<dbReference type="EMBL" id="ML734796">
    <property type="protein sequence ID" value="KAB8240033.1"/>
    <property type="molecule type" value="Genomic_DNA"/>
</dbReference>
<evidence type="ECO:0000256" key="1">
    <source>
        <dbReference type="ARBA" id="ARBA00022441"/>
    </source>
</evidence>
<keyword evidence="4" id="KW-1133">Transmembrane helix</keyword>
<protein>
    <recommendedName>
        <fullName evidence="6">Kelch repeat protein</fullName>
    </recommendedName>
</protein>